<accession>A0AAD5MS58</accession>
<dbReference type="EMBL" id="JAHQIW010001877">
    <property type="protein sequence ID" value="KAJ1353872.1"/>
    <property type="molecule type" value="Genomic_DNA"/>
</dbReference>
<keyword evidence="3" id="KW-1185">Reference proteome</keyword>
<name>A0AAD5MS58_PARTN</name>
<protein>
    <submittedName>
        <fullName evidence="2">Uncharacterized protein</fullName>
    </submittedName>
</protein>
<evidence type="ECO:0000256" key="1">
    <source>
        <dbReference type="SAM" id="Phobius"/>
    </source>
</evidence>
<proteinExistence type="predicted"/>
<keyword evidence="1" id="KW-0812">Transmembrane</keyword>
<reference evidence="2" key="1">
    <citation type="submission" date="2021-06" db="EMBL/GenBank/DDBJ databases">
        <title>Parelaphostrongylus tenuis whole genome reference sequence.</title>
        <authorList>
            <person name="Garwood T.J."/>
            <person name="Larsen P.A."/>
            <person name="Fountain-Jones N.M."/>
            <person name="Garbe J.R."/>
            <person name="Macchietto M.G."/>
            <person name="Kania S.A."/>
            <person name="Gerhold R.W."/>
            <person name="Richards J.E."/>
            <person name="Wolf T.M."/>
        </authorList>
    </citation>
    <scope>NUCLEOTIDE SEQUENCE</scope>
    <source>
        <strain evidence="2">MNPRO001-30</strain>
        <tissue evidence="2">Meninges</tissue>
    </source>
</reference>
<sequence>MKLPSRKTLGVVINRKKLQRLRSLMINAKTSIFALFNLYILSGLGHKIKRKMLEVLYDNTAFTLVKMCFTLCSRRAGDSNHNTIQSRNCIKNGFADHWSYARLEYGSDGRFNNARHHWLKHFSNLSEWPLLNN</sequence>
<feature type="transmembrane region" description="Helical" evidence="1">
    <location>
        <begin position="21"/>
        <end position="41"/>
    </location>
</feature>
<comment type="caution">
    <text evidence="2">The sequence shown here is derived from an EMBL/GenBank/DDBJ whole genome shotgun (WGS) entry which is preliminary data.</text>
</comment>
<keyword evidence="1" id="KW-0472">Membrane</keyword>
<dbReference type="Proteomes" id="UP001196413">
    <property type="component" value="Unassembled WGS sequence"/>
</dbReference>
<evidence type="ECO:0000313" key="2">
    <source>
        <dbReference type="EMBL" id="KAJ1353872.1"/>
    </source>
</evidence>
<organism evidence="2 3">
    <name type="scientific">Parelaphostrongylus tenuis</name>
    <name type="common">Meningeal worm</name>
    <dbReference type="NCBI Taxonomy" id="148309"/>
    <lineage>
        <taxon>Eukaryota</taxon>
        <taxon>Metazoa</taxon>
        <taxon>Ecdysozoa</taxon>
        <taxon>Nematoda</taxon>
        <taxon>Chromadorea</taxon>
        <taxon>Rhabditida</taxon>
        <taxon>Rhabditina</taxon>
        <taxon>Rhabditomorpha</taxon>
        <taxon>Strongyloidea</taxon>
        <taxon>Metastrongylidae</taxon>
        <taxon>Parelaphostrongylus</taxon>
    </lineage>
</organism>
<evidence type="ECO:0000313" key="3">
    <source>
        <dbReference type="Proteomes" id="UP001196413"/>
    </source>
</evidence>
<keyword evidence="1" id="KW-1133">Transmembrane helix</keyword>
<dbReference type="AlphaFoldDB" id="A0AAD5MS58"/>
<gene>
    <name evidence="2" type="ORF">KIN20_010640</name>
</gene>